<proteinExistence type="predicted"/>
<gene>
    <name evidence="1" type="ORF">PWN146_00402</name>
</gene>
<dbReference type="AlphaFoldDB" id="A0A1C3H9M8"/>
<organism evidence="1">
    <name type="scientific">Serratia marcescens</name>
    <dbReference type="NCBI Taxonomy" id="615"/>
    <lineage>
        <taxon>Bacteria</taxon>
        <taxon>Pseudomonadati</taxon>
        <taxon>Pseudomonadota</taxon>
        <taxon>Gammaproteobacteria</taxon>
        <taxon>Enterobacterales</taxon>
        <taxon>Yersiniaceae</taxon>
        <taxon>Serratia</taxon>
    </lineage>
</organism>
<dbReference type="EMBL" id="LT575490">
    <property type="protein sequence ID" value="SAY41738.1"/>
    <property type="molecule type" value="Genomic_DNA"/>
</dbReference>
<reference evidence="1" key="1">
    <citation type="submission" date="2016-05" db="EMBL/GenBank/DDBJ databases">
        <authorList>
            <person name="Cock P.J.A."/>
            <person name="Cock P.J.A."/>
        </authorList>
    </citation>
    <scope>NUCLEOTIDE SEQUENCE</scope>
    <source>
        <strain evidence="1">PWN146_assembly</strain>
    </source>
</reference>
<accession>A0A1C3H9M8</accession>
<evidence type="ECO:0000313" key="1">
    <source>
        <dbReference type="EMBL" id="SAY41738.1"/>
    </source>
</evidence>
<protein>
    <submittedName>
        <fullName evidence="1">Uncharacterized protein</fullName>
    </submittedName>
</protein>
<sequence length="115" mass="12413">MSSLAIWSYTAEATIWRNLGNSEAGDPLGWAPPEIIMCDYQGGLSAKLNNIGSEITVKNTVWTEFTEAKKGDYLLIGVSTMVDPIAAGADEVVQVIRYADTFERLAEDIAILTGA</sequence>
<name>A0A1C3H9M8_SERMA</name>
<dbReference type="RefSeq" id="WP_147823658.1">
    <property type="nucleotide sequence ID" value="NZ_CAYAJR010000006.1"/>
</dbReference>